<dbReference type="Gene3D" id="1.20.920.10">
    <property type="entry name" value="Bromodomain-like"/>
    <property type="match status" value="1"/>
</dbReference>
<dbReference type="GO" id="GO:0008270">
    <property type="term" value="F:zinc ion binding"/>
    <property type="evidence" value="ECO:0007669"/>
    <property type="project" value="UniProtKB-KW"/>
</dbReference>
<feature type="compositionally biased region" description="Polar residues" evidence="15">
    <location>
        <begin position="26"/>
        <end position="43"/>
    </location>
</feature>
<dbReference type="InterPro" id="IPR019786">
    <property type="entry name" value="Zinc_finger_PHD-type_CS"/>
</dbReference>
<dbReference type="AlphaFoldDB" id="A0A672JHN6"/>
<proteinExistence type="predicted"/>
<keyword evidence="21" id="KW-1185">Reference proteome</keyword>
<feature type="domain" description="Bromo" evidence="16">
    <location>
        <begin position="143"/>
        <end position="213"/>
    </location>
</feature>
<dbReference type="CDD" id="cd15538">
    <property type="entry name" value="PHD_PRKCBP1"/>
    <property type="match status" value="1"/>
</dbReference>
<evidence type="ECO:0000256" key="7">
    <source>
        <dbReference type="ARBA" id="ARBA00022853"/>
    </source>
</evidence>
<evidence type="ECO:0000256" key="3">
    <source>
        <dbReference type="ARBA" id="ARBA00022454"/>
    </source>
</evidence>
<dbReference type="SUPFAM" id="SSF144232">
    <property type="entry name" value="HIT/MYND zinc finger-like"/>
    <property type="match status" value="1"/>
</dbReference>
<dbReference type="PANTHER" id="PTHR46453">
    <property type="entry name" value="PROTEIN KINASE C-BINDING PROTEIN 1"/>
    <property type="match status" value="1"/>
</dbReference>
<evidence type="ECO:0000256" key="11">
    <source>
        <dbReference type="ARBA" id="ARBA00023242"/>
    </source>
</evidence>
<dbReference type="InterPro" id="IPR037967">
    <property type="entry name" value="ZMYND8_Bromo_dom"/>
</dbReference>
<dbReference type="PANTHER" id="PTHR46453:SF1">
    <property type="entry name" value="PROTEIN KINASE C BINDING PROTEIN 1, LIKE ISOFORM X1"/>
    <property type="match status" value="1"/>
</dbReference>
<evidence type="ECO:0000256" key="13">
    <source>
        <dbReference type="PROSITE-ProRule" id="PRU00134"/>
    </source>
</evidence>
<dbReference type="Gene3D" id="3.30.40.10">
    <property type="entry name" value="Zinc/RING finger domain, C3HC4 (zinc finger)"/>
    <property type="match status" value="1"/>
</dbReference>
<evidence type="ECO:0000256" key="9">
    <source>
        <dbReference type="ARBA" id="ARBA00023117"/>
    </source>
</evidence>
<feature type="compositionally biased region" description="Low complexity" evidence="15">
    <location>
        <begin position="764"/>
        <end position="798"/>
    </location>
</feature>
<feature type="compositionally biased region" description="Basic and acidic residues" evidence="15">
    <location>
        <begin position="631"/>
        <end position="640"/>
    </location>
</feature>
<evidence type="ECO:0000256" key="1">
    <source>
        <dbReference type="ARBA" id="ARBA00004123"/>
    </source>
</evidence>
<dbReference type="PROSITE" id="PS50865">
    <property type="entry name" value="ZF_MYND_2"/>
    <property type="match status" value="1"/>
</dbReference>
<dbReference type="InterPro" id="IPR001487">
    <property type="entry name" value="Bromodomain"/>
</dbReference>
<keyword evidence="9 12" id="KW-0103">Bromodomain</keyword>
<gene>
    <name evidence="20" type="primary">LOC115407544</name>
</gene>
<dbReference type="Pfam" id="PF00628">
    <property type="entry name" value="PHD"/>
    <property type="match status" value="1"/>
</dbReference>
<dbReference type="Pfam" id="PF00855">
    <property type="entry name" value="PWWP"/>
    <property type="match status" value="1"/>
</dbReference>
<feature type="domain" description="MYND-type" evidence="19">
    <location>
        <begin position="952"/>
        <end position="986"/>
    </location>
</feature>
<dbReference type="FunFam" id="6.10.140.2220:FF:000002">
    <property type="entry name" value="Protein kinase C-binding protein 1 isoform C"/>
    <property type="match status" value="1"/>
</dbReference>
<reference evidence="20" key="1">
    <citation type="submission" date="2019-06" db="EMBL/GenBank/DDBJ databases">
        <authorList>
            <consortium name="Wellcome Sanger Institute Data Sharing"/>
        </authorList>
    </citation>
    <scope>NUCLEOTIDE SEQUENCE [LARGE SCALE GENOMIC DNA]</scope>
</reference>
<dbReference type="Pfam" id="PF24324">
    <property type="entry name" value="MYND_ZMYND11_ZMYD8"/>
    <property type="match status" value="1"/>
</dbReference>
<feature type="compositionally biased region" description="Basic and acidic residues" evidence="15">
    <location>
        <begin position="573"/>
        <end position="604"/>
    </location>
</feature>
<dbReference type="InterPro" id="IPR057053">
    <property type="entry name" value="MYND_ZMYND11_ZMYD8"/>
</dbReference>
<dbReference type="GO" id="GO:0003714">
    <property type="term" value="F:transcription corepressor activity"/>
    <property type="evidence" value="ECO:0007669"/>
    <property type="project" value="TreeGrafter"/>
</dbReference>
<dbReference type="PROSITE" id="PS01359">
    <property type="entry name" value="ZF_PHD_1"/>
    <property type="match status" value="1"/>
</dbReference>
<evidence type="ECO:0000256" key="4">
    <source>
        <dbReference type="ARBA" id="ARBA00022723"/>
    </source>
</evidence>
<dbReference type="SUPFAM" id="SSF63748">
    <property type="entry name" value="Tudor/PWWP/MBT"/>
    <property type="match status" value="1"/>
</dbReference>
<evidence type="ECO:0000259" key="18">
    <source>
        <dbReference type="PROSITE" id="PS50812"/>
    </source>
</evidence>
<dbReference type="InterPro" id="IPR000313">
    <property type="entry name" value="PWWP_dom"/>
</dbReference>
<dbReference type="CDD" id="cd05508">
    <property type="entry name" value="Bromo_RACK7"/>
    <property type="match status" value="1"/>
</dbReference>
<dbReference type="PROSITE" id="PS50016">
    <property type="entry name" value="ZF_PHD_2"/>
    <property type="match status" value="1"/>
</dbReference>
<dbReference type="Pfam" id="PF00439">
    <property type="entry name" value="Bromodomain"/>
    <property type="match status" value="1"/>
</dbReference>
<dbReference type="FunFam" id="2.30.30.140:FF:000003">
    <property type="entry name" value="Protein kinase C-binding protein 1 isoform C"/>
    <property type="match status" value="1"/>
</dbReference>
<evidence type="ECO:0000256" key="14">
    <source>
        <dbReference type="SAM" id="Coils"/>
    </source>
</evidence>
<dbReference type="PROSITE" id="PS50812">
    <property type="entry name" value="PWWP"/>
    <property type="match status" value="1"/>
</dbReference>
<keyword evidence="14" id="KW-0175">Coiled coil</keyword>
<dbReference type="InterPro" id="IPR001965">
    <property type="entry name" value="Znf_PHD"/>
</dbReference>
<dbReference type="SUPFAM" id="SSF47370">
    <property type="entry name" value="Bromodomain"/>
    <property type="match status" value="1"/>
</dbReference>
<dbReference type="GO" id="GO:0005694">
    <property type="term" value="C:chromosome"/>
    <property type="evidence" value="ECO:0007669"/>
    <property type="project" value="UniProtKB-SubCell"/>
</dbReference>
<evidence type="ECO:0000256" key="10">
    <source>
        <dbReference type="ARBA" id="ARBA00023163"/>
    </source>
</evidence>
<evidence type="ECO:0000256" key="2">
    <source>
        <dbReference type="ARBA" id="ARBA00004286"/>
    </source>
</evidence>
<evidence type="ECO:0000256" key="5">
    <source>
        <dbReference type="ARBA" id="ARBA00022771"/>
    </source>
</evidence>
<evidence type="ECO:0000256" key="8">
    <source>
        <dbReference type="ARBA" id="ARBA00023015"/>
    </source>
</evidence>
<reference evidence="20" key="3">
    <citation type="submission" date="2025-09" db="UniProtKB">
        <authorList>
            <consortium name="Ensembl"/>
        </authorList>
    </citation>
    <scope>IDENTIFICATION</scope>
</reference>
<dbReference type="SMART" id="SM00249">
    <property type="entry name" value="PHD"/>
    <property type="match status" value="1"/>
</dbReference>
<reference evidence="20" key="2">
    <citation type="submission" date="2025-08" db="UniProtKB">
        <authorList>
            <consortium name="Ensembl"/>
        </authorList>
    </citation>
    <scope>IDENTIFICATION</scope>
</reference>
<dbReference type="InterPro" id="IPR036427">
    <property type="entry name" value="Bromodomain-like_sf"/>
</dbReference>
<feature type="region of interest" description="Disordered" evidence="15">
    <location>
        <begin position="501"/>
        <end position="746"/>
    </location>
</feature>
<keyword evidence="11" id="KW-0539">Nucleus</keyword>
<evidence type="ECO:0000313" key="20">
    <source>
        <dbReference type="Ensembl" id="ENSSFAP00005052550.1"/>
    </source>
</evidence>
<feature type="domain" description="PHD-type" evidence="17">
    <location>
        <begin position="66"/>
        <end position="111"/>
    </location>
</feature>
<feature type="region of interest" description="Disordered" evidence="15">
    <location>
        <begin position="1"/>
        <end position="59"/>
    </location>
</feature>
<dbReference type="InterPro" id="IPR013083">
    <property type="entry name" value="Znf_RING/FYVE/PHD"/>
</dbReference>
<keyword evidence="7" id="KW-0156">Chromatin regulator</keyword>
<evidence type="ECO:0000256" key="12">
    <source>
        <dbReference type="PROSITE-ProRule" id="PRU00035"/>
    </source>
</evidence>
<dbReference type="PROSITE" id="PS01360">
    <property type="entry name" value="ZF_MYND_1"/>
    <property type="match status" value="1"/>
</dbReference>
<evidence type="ECO:0000256" key="6">
    <source>
        <dbReference type="ARBA" id="ARBA00022833"/>
    </source>
</evidence>
<feature type="compositionally biased region" description="Low complexity" evidence="15">
    <location>
        <begin position="712"/>
        <end position="732"/>
    </location>
</feature>
<organism evidence="20 21">
    <name type="scientific">Salarias fasciatus</name>
    <name type="common">Jewelled blenny</name>
    <name type="synonym">Blennius fasciatus</name>
    <dbReference type="NCBI Taxonomy" id="181472"/>
    <lineage>
        <taxon>Eukaryota</taxon>
        <taxon>Metazoa</taxon>
        <taxon>Chordata</taxon>
        <taxon>Craniata</taxon>
        <taxon>Vertebrata</taxon>
        <taxon>Euteleostomi</taxon>
        <taxon>Actinopterygii</taxon>
        <taxon>Neopterygii</taxon>
        <taxon>Teleostei</taxon>
        <taxon>Neoteleostei</taxon>
        <taxon>Acanthomorphata</taxon>
        <taxon>Ovalentaria</taxon>
        <taxon>Blenniimorphae</taxon>
        <taxon>Blenniiformes</taxon>
        <taxon>Blennioidei</taxon>
        <taxon>Blenniidae</taxon>
        <taxon>Salariinae</taxon>
        <taxon>Salarias</taxon>
    </lineage>
</organism>
<dbReference type="InterPro" id="IPR056987">
    <property type="entry name" value="ZMYND8_CC"/>
</dbReference>
<dbReference type="Proteomes" id="UP000472267">
    <property type="component" value="Chromosome 20"/>
</dbReference>
<keyword evidence="5 13" id="KW-0863">Zinc-finger</keyword>
<evidence type="ECO:0000259" key="17">
    <source>
        <dbReference type="PROSITE" id="PS50016"/>
    </source>
</evidence>
<keyword evidence="10" id="KW-0804">Transcription</keyword>
<feature type="compositionally biased region" description="Polar residues" evidence="15">
    <location>
        <begin position="817"/>
        <end position="833"/>
    </location>
</feature>
<dbReference type="SUPFAM" id="SSF57903">
    <property type="entry name" value="FYVE/PHD zinc finger"/>
    <property type="match status" value="1"/>
</dbReference>
<dbReference type="Gene3D" id="2.30.30.140">
    <property type="match status" value="1"/>
</dbReference>
<keyword evidence="6" id="KW-0862">Zinc</keyword>
<name>A0A672JHN6_SALFA</name>
<feature type="compositionally biased region" description="Basic and acidic residues" evidence="15">
    <location>
        <begin position="547"/>
        <end position="565"/>
    </location>
</feature>
<dbReference type="PRINTS" id="PR00503">
    <property type="entry name" value="BROMODOMAIN"/>
</dbReference>
<dbReference type="CDD" id="cd20160">
    <property type="entry name" value="PWWP_PRKCBP1"/>
    <property type="match status" value="1"/>
</dbReference>
<evidence type="ECO:0000256" key="15">
    <source>
        <dbReference type="SAM" id="MobiDB-lite"/>
    </source>
</evidence>
<dbReference type="InterPro" id="IPR044075">
    <property type="entry name" value="PRKCBP1_PHD"/>
</dbReference>
<dbReference type="GO" id="GO:0140006">
    <property type="term" value="F:histone H3 reader activity"/>
    <property type="evidence" value="ECO:0007669"/>
    <property type="project" value="UniProtKB-ARBA"/>
</dbReference>
<feature type="compositionally biased region" description="Basic and acidic residues" evidence="15">
    <location>
        <begin position="653"/>
        <end position="671"/>
    </location>
</feature>
<feature type="region of interest" description="Disordered" evidence="15">
    <location>
        <begin position="759"/>
        <end position="833"/>
    </location>
</feature>
<feature type="compositionally biased region" description="Polar residues" evidence="15">
    <location>
        <begin position="411"/>
        <end position="420"/>
    </location>
</feature>
<dbReference type="Pfam" id="PF12064">
    <property type="entry name" value="DUF3544"/>
    <property type="match status" value="1"/>
</dbReference>
<dbReference type="Gene3D" id="6.10.140.2220">
    <property type="match status" value="1"/>
</dbReference>
<dbReference type="Ensembl" id="ENSSFAT00005054212.1">
    <property type="protein sequence ID" value="ENSSFAP00005052550.1"/>
    <property type="gene ID" value="ENSSFAG00005024054.1"/>
</dbReference>
<protein>
    <submittedName>
        <fullName evidence="20">Protein kinase C-binding protein 1-like</fullName>
    </submittedName>
</protein>
<dbReference type="SMART" id="SM00293">
    <property type="entry name" value="PWWP"/>
    <property type="match status" value="1"/>
</dbReference>
<evidence type="ECO:0000313" key="21">
    <source>
        <dbReference type="Proteomes" id="UP000472267"/>
    </source>
</evidence>
<keyword evidence="8" id="KW-0805">Transcription regulation</keyword>
<dbReference type="SMART" id="SM00297">
    <property type="entry name" value="BROMO"/>
    <property type="match status" value="1"/>
</dbReference>
<evidence type="ECO:0000259" key="16">
    <source>
        <dbReference type="PROSITE" id="PS50014"/>
    </source>
</evidence>
<feature type="domain" description="PWWP" evidence="18">
    <location>
        <begin position="255"/>
        <end position="305"/>
    </location>
</feature>
<feature type="region of interest" description="Disordered" evidence="15">
    <location>
        <begin position="388"/>
        <end position="480"/>
    </location>
</feature>
<evidence type="ECO:0000259" key="19">
    <source>
        <dbReference type="PROSITE" id="PS50865"/>
    </source>
</evidence>
<dbReference type="GO" id="GO:0005737">
    <property type="term" value="C:cytoplasm"/>
    <property type="evidence" value="ECO:0007669"/>
    <property type="project" value="TreeGrafter"/>
</dbReference>
<dbReference type="Pfam" id="PF23460">
    <property type="entry name" value="ZMYND8_CC"/>
    <property type="match status" value="1"/>
</dbReference>
<keyword evidence="3" id="KW-0158">Chromosome</keyword>
<keyword evidence="4" id="KW-0479">Metal-binding</keyword>
<dbReference type="GO" id="GO:0005634">
    <property type="term" value="C:nucleus"/>
    <property type="evidence" value="ECO:0007669"/>
    <property type="project" value="UniProtKB-SubCell"/>
</dbReference>
<dbReference type="InterPro" id="IPR021931">
    <property type="entry name" value="ZMYND8"/>
</dbReference>
<dbReference type="InterPro" id="IPR002893">
    <property type="entry name" value="Znf_MYND"/>
</dbReference>
<accession>A0A672JHN6</accession>
<comment type="subcellular location">
    <subcellularLocation>
        <location evidence="2">Chromosome</location>
    </subcellularLocation>
    <subcellularLocation>
        <location evidence="1">Nucleus</location>
    </subcellularLocation>
</comment>
<sequence length="1014" mass="112845">MDASARSKDPPGLAERTAGPQKRKVSSPTHSSNGHSPADTSPSPLKKKKKPGAVNSNSKDQDGRNDFYCWLCHREGQVLCCELCPRVYHAKCLKLPAEPEGDWFCPECEKITVAECIETQSKAMTMLTTDQLSYLLKFALQKIKQPGTEPFQKPVSLEQHPDYAEYIFHPMDLSTLEKNVKKKMYGCTEAFLADMKWILHNCIIYNGGNHKLTATAKVIVKICEHEMNEIEVCPECYLFSCQKRENWFCEPCSQPHPLVWAKLKGFPFWPAKALREKDGQVDARFFGQHDRAWVPINNCYLMSKEIPFSVKKTKSIFNSAMQEMEVYVENIRKKFGVFNYAPFRTPYTPNNQLQMLLDPSNPSAGAVKTEKPDKLRFNFDITASPKMVLSKSSTPSGMSRRVSMTDMPRSPMSTNSSVHTGSDGEQDMEKASRNPAFHYSTGEESMDCSASPVSGKAVTGSPKPPNPGLVPKQERTAGTGSILNLNLDRVKAEMDLKELSETVQQQQQHQQQAVSAAVPNPKRPIRSLDKTIESCKAQLGIDEISEDVYKDVDHSDSEDSEKSDSSDSEFLSDEEHKPKSATPDEKDKTEKKRPKGGSERENKEGVAQTGDKGTPEPLLKEKTPQSQPLAEKAKVPEEVRAPAATSAAEQDSDSERELVIDLGDEHGVRDSKRAKRDPGSSGAKAPKESNAGKLEGEDEVELSTRKAGQQIAPSPAATTSTTTTTTSPAPAAVKKQRPLLPKETAQAVQRAVVWNPTKFQTSSQKWHMQKVQRQQQQHGENTRSPQQPQSQQGSGSSSTRYQTRQAVKVQQKDPPQGASSSTAGQVTSGSSLVSGDLQIPTVSADVAADIAKYTNKIMDTIKGTMTEIYNDLSKSTSGNTIAEIRRLRIEIEKLQWLHQQELSEMKHNLELTMAEMRQSLEQERERLVAEVKKQMELEKQQAVDETKKKQWCANCRKEAIFYCCWNTSYCDYPCQQAHWPEHMKSCTQSGNLNAAYSLSAFISPAESTGIDSQC</sequence>
<feature type="coiled-coil region" evidence="14">
    <location>
        <begin position="899"/>
        <end position="948"/>
    </location>
</feature>
<dbReference type="InterPro" id="IPR011011">
    <property type="entry name" value="Znf_FYVE_PHD"/>
</dbReference>
<dbReference type="InterPro" id="IPR019787">
    <property type="entry name" value="Znf_PHD-finger"/>
</dbReference>
<dbReference type="PROSITE" id="PS50014">
    <property type="entry name" value="BROMODOMAIN_2"/>
    <property type="match status" value="1"/>
</dbReference>